<organism evidence="2 3">
    <name type="scientific">Hymenobacter algoricola</name>
    <dbReference type="NCBI Taxonomy" id="486267"/>
    <lineage>
        <taxon>Bacteria</taxon>
        <taxon>Pseudomonadati</taxon>
        <taxon>Bacteroidota</taxon>
        <taxon>Cytophagia</taxon>
        <taxon>Cytophagales</taxon>
        <taxon>Hymenobacteraceae</taxon>
        <taxon>Hymenobacter</taxon>
    </lineage>
</organism>
<sequence>MKRETPKYSPIARQDVFRISDGDGNPIAEAITDVRHGVRWVSNVWVKDGHRGNGLGRQVLTAVTAAYPHETLYLLVRAYDGGIVPDEDLIVFYESAGFTRAAVPGILHRIAIVCHV</sequence>
<gene>
    <name evidence="2" type="ORF">GCM10022406_25570</name>
</gene>
<evidence type="ECO:0000313" key="3">
    <source>
        <dbReference type="Proteomes" id="UP001499909"/>
    </source>
</evidence>
<dbReference type="Pfam" id="PF13508">
    <property type="entry name" value="Acetyltransf_7"/>
    <property type="match status" value="1"/>
</dbReference>
<keyword evidence="3" id="KW-1185">Reference proteome</keyword>
<feature type="domain" description="N-acetyltransferase" evidence="1">
    <location>
        <begin position="1"/>
        <end position="116"/>
    </location>
</feature>
<accession>A0ABP7N9H0</accession>
<reference evidence="3" key="1">
    <citation type="journal article" date="2019" name="Int. J. Syst. Evol. Microbiol.">
        <title>The Global Catalogue of Microorganisms (GCM) 10K type strain sequencing project: providing services to taxonomists for standard genome sequencing and annotation.</title>
        <authorList>
            <consortium name="The Broad Institute Genomics Platform"/>
            <consortium name="The Broad Institute Genome Sequencing Center for Infectious Disease"/>
            <person name="Wu L."/>
            <person name="Ma J."/>
        </authorList>
    </citation>
    <scope>NUCLEOTIDE SEQUENCE [LARGE SCALE GENOMIC DNA]</scope>
    <source>
        <strain evidence="3">JCM 17214</strain>
    </source>
</reference>
<evidence type="ECO:0000259" key="1">
    <source>
        <dbReference type="PROSITE" id="PS51186"/>
    </source>
</evidence>
<dbReference type="Gene3D" id="3.40.630.30">
    <property type="match status" value="1"/>
</dbReference>
<dbReference type="InterPro" id="IPR016181">
    <property type="entry name" value="Acyl_CoA_acyltransferase"/>
</dbReference>
<dbReference type="EMBL" id="BAABDH010000041">
    <property type="protein sequence ID" value="GAA3940457.1"/>
    <property type="molecule type" value="Genomic_DNA"/>
</dbReference>
<dbReference type="PROSITE" id="PS51186">
    <property type="entry name" value="GNAT"/>
    <property type="match status" value="1"/>
</dbReference>
<dbReference type="InterPro" id="IPR000182">
    <property type="entry name" value="GNAT_dom"/>
</dbReference>
<name>A0ABP7N9H0_9BACT</name>
<dbReference type="RefSeq" id="WP_425553186.1">
    <property type="nucleotide sequence ID" value="NZ_BAABDH010000041.1"/>
</dbReference>
<dbReference type="Proteomes" id="UP001499909">
    <property type="component" value="Unassembled WGS sequence"/>
</dbReference>
<dbReference type="SUPFAM" id="SSF55729">
    <property type="entry name" value="Acyl-CoA N-acyltransferases (Nat)"/>
    <property type="match status" value="1"/>
</dbReference>
<evidence type="ECO:0000313" key="2">
    <source>
        <dbReference type="EMBL" id="GAA3940457.1"/>
    </source>
</evidence>
<protein>
    <recommendedName>
        <fullName evidence="1">N-acetyltransferase domain-containing protein</fullName>
    </recommendedName>
</protein>
<comment type="caution">
    <text evidence="2">The sequence shown here is derived from an EMBL/GenBank/DDBJ whole genome shotgun (WGS) entry which is preliminary data.</text>
</comment>
<proteinExistence type="predicted"/>